<keyword evidence="2" id="KW-0378">Hydrolase</keyword>
<sequence length="288" mass="30094">MDSIYRSTAGKELIRRWCLDQLAAWPVPHERKTVTAKDAQTHIVLAGSGATTVVFVPGTNFNAAASLPLATALVAAGYRVLLVDVPGQPGLSSGERGLSGGRLSWYGAWLSEAIEKISSGPVAVMGHSFGAAIALSSDSARIGRLVLVSPGGLTRLRLTPTVLAASAAWFLRPAPTHSARLLRAMLAPGHPPREELVNWMTLVARHSRSSGAPGAATLPARSIPRLVVTGEHDVFLPPRRLGPAVRGTLGAELGVVSQAGHLVVEERPEYLSTLLDSPGQSASDAPVG</sequence>
<dbReference type="EMBL" id="LMXB01000083">
    <property type="protein sequence ID" value="KUO16805.1"/>
    <property type="molecule type" value="Genomic_DNA"/>
</dbReference>
<organism evidence="2 3">
    <name type="scientific">Streptomyces dysideae</name>
    <dbReference type="NCBI Taxonomy" id="909626"/>
    <lineage>
        <taxon>Bacteria</taxon>
        <taxon>Bacillati</taxon>
        <taxon>Actinomycetota</taxon>
        <taxon>Actinomycetes</taxon>
        <taxon>Kitasatosporales</taxon>
        <taxon>Streptomycetaceae</taxon>
        <taxon>Streptomyces</taxon>
    </lineage>
</organism>
<dbReference type="InterPro" id="IPR050228">
    <property type="entry name" value="Carboxylesterase_BioH"/>
</dbReference>
<evidence type="ECO:0000313" key="3">
    <source>
        <dbReference type="Proteomes" id="UP000053260"/>
    </source>
</evidence>
<dbReference type="Pfam" id="PF12697">
    <property type="entry name" value="Abhydrolase_6"/>
    <property type="match status" value="1"/>
</dbReference>
<dbReference type="PANTHER" id="PTHR43194:SF2">
    <property type="entry name" value="PEROXISOMAL MEMBRANE PROTEIN LPX1"/>
    <property type="match status" value="1"/>
</dbReference>
<dbReference type="RefSeq" id="WP_067029351.1">
    <property type="nucleotide sequence ID" value="NZ_KQ949102.1"/>
</dbReference>
<dbReference type="OrthoDB" id="5513277at2"/>
<name>A0A117RYR5_9ACTN</name>
<protein>
    <submittedName>
        <fullName evidence="2">Alpha/beta hydrolase</fullName>
    </submittedName>
</protein>
<dbReference type="Gene3D" id="3.40.50.1820">
    <property type="entry name" value="alpha/beta hydrolase"/>
    <property type="match status" value="1"/>
</dbReference>
<comment type="caution">
    <text evidence="2">The sequence shown here is derived from an EMBL/GenBank/DDBJ whole genome shotgun (WGS) entry which is preliminary data.</text>
</comment>
<dbReference type="SUPFAM" id="SSF53474">
    <property type="entry name" value="alpha/beta-Hydrolases"/>
    <property type="match status" value="1"/>
</dbReference>
<dbReference type="GO" id="GO:0016787">
    <property type="term" value="F:hydrolase activity"/>
    <property type="evidence" value="ECO:0007669"/>
    <property type="project" value="UniProtKB-KW"/>
</dbReference>
<evidence type="ECO:0000259" key="1">
    <source>
        <dbReference type="Pfam" id="PF12697"/>
    </source>
</evidence>
<proteinExistence type="predicted"/>
<feature type="domain" description="AB hydrolase-1" evidence="1">
    <location>
        <begin position="53"/>
        <end position="269"/>
    </location>
</feature>
<evidence type="ECO:0000313" key="2">
    <source>
        <dbReference type="EMBL" id="KUO16805.1"/>
    </source>
</evidence>
<reference evidence="2 3" key="1">
    <citation type="submission" date="2015-10" db="EMBL/GenBank/DDBJ databases">
        <title>Draft genome sequence of Streptomyces sp. RV15, isolated from a marine sponge.</title>
        <authorList>
            <person name="Ruckert C."/>
            <person name="Abdelmohsen U.R."/>
            <person name="Winkler A."/>
            <person name="Hentschel U."/>
            <person name="Kalinowski J."/>
            <person name="Kampfer P."/>
            <person name="Glaeser S."/>
        </authorList>
    </citation>
    <scope>NUCLEOTIDE SEQUENCE [LARGE SCALE GENOMIC DNA]</scope>
    <source>
        <strain evidence="2 3">RV15</strain>
    </source>
</reference>
<dbReference type="PANTHER" id="PTHR43194">
    <property type="entry name" value="HYDROLASE ALPHA/BETA FOLD FAMILY"/>
    <property type="match status" value="1"/>
</dbReference>
<dbReference type="InterPro" id="IPR029058">
    <property type="entry name" value="AB_hydrolase_fold"/>
</dbReference>
<gene>
    <name evidence="2" type="ORF">AQJ91_34135</name>
</gene>
<dbReference type="InterPro" id="IPR000073">
    <property type="entry name" value="AB_hydrolase_1"/>
</dbReference>
<dbReference type="Proteomes" id="UP000053260">
    <property type="component" value="Unassembled WGS sequence"/>
</dbReference>
<accession>A0A117RYR5</accession>
<keyword evidence="3" id="KW-1185">Reference proteome</keyword>
<dbReference type="AlphaFoldDB" id="A0A117RYR5"/>
<dbReference type="STRING" id="909626.AQJ91_34135"/>